<sequence>MVVRVTYPSLFAPRQRQRQKQRGTELFFRVCVDTVCYMSQTTTTHRSVHEPIVQFVLIPILTNRVSLCLCSLFRAKEGVLNPLIIKPRFNTSIPQRYVQAFRDSYPRPLPRNPRMNGCYALYGPLSNGKAAICSCSCSLEAGYSLCPRGACVRTRMVDSCIDPFLGRGGRCSVCVTMDDEAGGEAEVEEEEGDLRYGGHRGW</sequence>
<dbReference type="Proteomes" id="UP000700596">
    <property type="component" value="Unassembled WGS sequence"/>
</dbReference>
<evidence type="ECO:0000313" key="2">
    <source>
        <dbReference type="Proteomes" id="UP000700596"/>
    </source>
</evidence>
<accession>A0A9P9DY08</accession>
<dbReference type="AlphaFoldDB" id="A0A9P9DY08"/>
<name>A0A9P9DY08_9PLEO</name>
<protein>
    <submittedName>
        <fullName evidence="1">Uncharacterized protein</fullName>
    </submittedName>
</protein>
<proteinExistence type="predicted"/>
<reference evidence="1" key="1">
    <citation type="journal article" date="2021" name="Nat. Commun.">
        <title>Genetic determinants of endophytism in the Arabidopsis root mycobiome.</title>
        <authorList>
            <person name="Mesny F."/>
            <person name="Miyauchi S."/>
            <person name="Thiergart T."/>
            <person name="Pickel B."/>
            <person name="Atanasova L."/>
            <person name="Karlsson M."/>
            <person name="Huettel B."/>
            <person name="Barry K.W."/>
            <person name="Haridas S."/>
            <person name="Chen C."/>
            <person name="Bauer D."/>
            <person name="Andreopoulos W."/>
            <person name="Pangilinan J."/>
            <person name="LaButti K."/>
            <person name="Riley R."/>
            <person name="Lipzen A."/>
            <person name="Clum A."/>
            <person name="Drula E."/>
            <person name="Henrissat B."/>
            <person name="Kohler A."/>
            <person name="Grigoriev I.V."/>
            <person name="Martin F.M."/>
            <person name="Hacquard S."/>
        </authorList>
    </citation>
    <scope>NUCLEOTIDE SEQUENCE</scope>
    <source>
        <strain evidence="1">MPI-CAGE-CH-0243</strain>
    </source>
</reference>
<comment type="caution">
    <text evidence="1">The sequence shown here is derived from an EMBL/GenBank/DDBJ whole genome shotgun (WGS) entry which is preliminary data.</text>
</comment>
<evidence type="ECO:0000313" key="1">
    <source>
        <dbReference type="EMBL" id="KAH7127124.1"/>
    </source>
</evidence>
<dbReference type="EMBL" id="JAGMWT010000006">
    <property type="protein sequence ID" value="KAH7127124.1"/>
    <property type="molecule type" value="Genomic_DNA"/>
</dbReference>
<organism evidence="1 2">
    <name type="scientific">Dendryphion nanum</name>
    <dbReference type="NCBI Taxonomy" id="256645"/>
    <lineage>
        <taxon>Eukaryota</taxon>
        <taxon>Fungi</taxon>
        <taxon>Dikarya</taxon>
        <taxon>Ascomycota</taxon>
        <taxon>Pezizomycotina</taxon>
        <taxon>Dothideomycetes</taxon>
        <taxon>Pleosporomycetidae</taxon>
        <taxon>Pleosporales</taxon>
        <taxon>Torulaceae</taxon>
        <taxon>Dendryphion</taxon>
    </lineage>
</organism>
<keyword evidence="2" id="KW-1185">Reference proteome</keyword>
<gene>
    <name evidence="1" type="ORF">B0J11DRAFT_295571</name>
</gene>